<evidence type="ECO:0000313" key="3">
    <source>
        <dbReference type="Proteomes" id="UP001151760"/>
    </source>
</evidence>
<dbReference type="PANTHER" id="PTHR33223:SF6">
    <property type="entry name" value="CCHC-TYPE DOMAIN-CONTAINING PROTEIN"/>
    <property type="match status" value="1"/>
</dbReference>
<reference evidence="2" key="2">
    <citation type="submission" date="2022-01" db="EMBL/GenBank/DDBJ databases">
        <authorList>
            <person name="Yamashiro T."/>
            <person name="Shiraishi A."/>
            <person name="Satake H."/>
            <person name="Nakayama K."/>
        </authorList>
    </citation>
    <scope>NUCLEOTIDE SEQUENCE</scope>
</reference>
<name>A0ABQ5D0X2_9ASTR</name>
<accession>A0ABQ5D0X2</accession>
<feature type="domain" description="Retrotransposon gag" evidence="1">
    <location>
        <begin position="43"/>
        <end position="130"/>
    </location>
</feature>
<dbReference type="Pfam" id="PF03732">
    <property type="entry name" value="Retrotrans_gag"/>
    <property type="match status" value="1"/>
</dbReference>
<dbReference type="PANTHER" id="PTHR33223">
    <property type="entry name" value="CCHC-TYPE DOMAIN-CONTAINING PROTEIN"/>
    <property type="match status" value="1"/>
</dbReference>
<gene>
    <name evidence="2" type="ORF">Tco_0922265</name>
</gene>
<organism evidence="2 3">
    <name type="scientific">Tanacetum coccineum</name>
    <dbReference type="NCBI Taxonomy" id="301880"/>
    <lineage>
        <taxon>Eukaryota</taxon>
        <taxon>Viridiplantae</taxon>
        <taxon>Streptophyta</taxon>
        <taxon>Embryophyta</taxon>
        <taxon>Tracheophyta</taxon>
        <taxon>Spermatophyta</taxon>
        <taxon>Magnoliopsida</taxon>
        <taxon>eudicotyledons</taxon>
        <taxon>Gunneridae</taxon>
        <taxon>Pentapetalae</taxon>
        <taxon>asterids</taxon>
        <taxon>campanulids</taxon>
        <taxon>Asterales</taxon>
        <taxon>Asteraceae</taxon>
        <taxon>Asteroideae</taxon>
        <taxon>Anthemideae</taxon>
        <taxon>Anthemidinae</taxon>
        <taxon>Tanacetum</taxon>
    </lineage>
</organism>
<dbReference type="InterPro" id="IPR005162">
    <property type="entry name" value="Retrotrans_gag_dom"/>
</dbReference>
<comment type="caution">
    <text evidence="2">The sequence shown here is derived from an EMBL/GenBank/DDBJ whole genome shotgun (WGS) entry which is preliminary data.</text>
</comment>
<dbReference type="Proteomes" id="UP001151760">
    <property type="component" value="Unassembled WGS sequence"/>
</dbReference>
<evidence type="ECO:0000259" key="1">
    <source>
        <dbReference type="Pfam" id="PF03732"/>
    </source>
</evidence>
<dbReference type="EMBL" id="BQNB010014741">
    <property type="protein sequence ID" value="GJT31846.1"/>
    <property type="molecule type" value="Genomic_DNA"/>
</dbReference>
<keyword evidence="3" id="KW-1185">Reference proteome</keyword>
<evidence type="ECO:0000313" key="2">
    <source>
        <dbReference type="EMBL" id="GJT31846.1"/>
    </source>
</evidence>
<reference evidence="2" key="1">
    <citation type="journal article" date="2022" name="Int. J. Mol. Sci.">
        <title>Draft Genome of Tanacetum Coccineum: Genomic Comparison of Closely Related Tanacetum-Family Plants.</title>
        <authorList>
            <person name="Yamashiro T."/>
            <person name="Shiraishi A."/>
            <person name="Nakayama K."/>
            <person name="Satake H."/>
        </authorList>
    </citation>
    <scope>NUCLEOTIDE SEQUENCE</scope>
</reference>
<proteinExistence type="predicted"/>
<sequence>MPDGIKVPYNLKSYDGLSNLDDCLMMFMGTMDVHKLPELVWCRIFSVTLCGAVRFWYEILSPESINNFHQLQDKFRANFLQQRRFQKTQAEIIGIQQREEESLKDYLDRFKKDTLHMVDSSDDMITGAFISELSPVRNVRELVASPFMKRIKDYKMPYGLKVPFNLKSYDGLSHLDEYLTMFMGTMDVHKLPEPAWCRIFSITLCEAARF</sequence>
<protein>
    <submittedName>
        <fullName evidence="2">Gag protein</fullName>
    </submittedName>
</protein>